<evidence type="ECO:0000256" key="3">
    <source>
        <dbReference type="ARBA" id="ARBA00022475"/>
    </source>
</evidence>
<dbReference type="PROSITE" id="PS50928">
    <property type="entry name" value="ABC_TM1"/>
    <property type="match status" value="1"/>
</dbReference>
<evidence type="ECO:0000313" key="13">
    <source>
        <dbReference type="Proteomes" id="UP000414364"/>
    </source>
</evidence>
<dbReference type="Proteomes" id="UP000371423">
    <property type="component" value="Unassembled WGS sequence"/>
</dbReference>
<keyword evidence="7 8" id="KW-0472">Membrane</keyword>
<keyword evidence="6 8" id="KW-1133">Transmembrane helix</keyword>
<dbReference type="InterPro" id="IPR000515">
    <property type="entry name" value="MetI-like"/>
</dbReference>
<dbReference type="CDD" id="cd06261">
    <property type="entry name" value="TM_PBP2"/>
    <property type="match status" value="1"/>
</dbReference>
<feature type="transmembrane region" description="Helical" evidence="8">
    <location>
        <begin position="230"/>
        <end position="252"/>
    </location>
</feature>
<dbReference type="AlphaFoldDB" id="A0A5P0ZY20"/>
<dbReference type="OrthoDB" id="9782004at2"/>
<proteinExistence type="inferred from homology"/>
<reference evidence="12 13" key="1">
    <citation type="journal article" date="2019" name="Syst. Appl. Microbiol.">
        <title>Polyphasic characterization of two novel Lactobacillus spp. isolated from blown salami packages: Description of Lactobacillus halodurans sp. nov. and Lactobacillus salsicarnum sp. nov.</title>
        <authorList>
            <person name="Schuster J.A."/>
            <person name="Klingl A."/>
            <person name="Vogel R.F."/>
            <person name="Ehrmann M.A."/>
        </authorList>
    </citation>
    <scope>NUCLEOTIDE SEQUENCE [LARGE SCALE GENOMIC DNA]</scope>
    <source>
        <strain evidence="11 12">TMW 1.1920</strain>
        <strain evidence="10 13">TMW 1.2172</strain>
    </source>
</reference>
<name>A0A5P0ZY20_9LACO</name>
<dbReference type="InterPro" id="IPR035906">
    <property type="entry name" value="MetI-like_sf"/>
</dbReference>
<evidence type="ECO:0000256" key="8">
    <source>
        <dbReference type="RuleBase" id="RU363032"/>
    </source>
</evidence>
<dbReference type="SUPFAM" id="SSF161098">
    <property type="entry name" value="MetI-like"/>
    <property type="match status" value="1"/>
</dbReference>
<keyword evidence="4" id="KW-0997">Cell inner membrane</keyword>
<dbReference type="EMBL" id="VDFO01000024">
    <property type="protein sequence ID" value="MQS97688.1"/>
    <property type="molecule type" value="Genomic_DNA"/>
</dbReference>
<evidence type="ECO:0000256" key="4">
    <source>
        <dbReference type="ARBA" id="ARBA00022519"/>
    </source>
</evidence>
<evidence type="ECO:0000256" key="2">
    <source>
        <dbReference type="ARBA" id="ARBA00022448"/>
    </source>
</evidence>
<feature type="domain" description="ABC transmembrane type-1" evidence="9">
    <location>
        <begin position="64"/>
        <end position="252"/>
    </location>
</feature>
<dbReference type="RefSeq" id="WP_153386107.1">
    <property type="nucleotide sequence ID" value="NZ_VDFO01000024.1"/>
</dbReference>
<evidence type="ECO:0000256" key="5">
    <source>
        <dbReference type="ARBA" id="ARBA00022692"/>
    </source>
</evidence>
<sequence>MVLKLKIRFSSVVGFLVLLLLILPLVIVVVTSFGTEPAISFPIKGFTFEWYHNVFQQPDFVDGMKMSFIVAILASGIALIVGIPAVYALTRFQIHRKNWFQHIFLSPALIPEIVIGFALYQTLVISFGWPLFISLLIGHFLLCMPYVIRLLTAGMMDLDKRIEEAAWMVGYNKVITFFKVVIPNIKQSIMAAFILSFITSFNNIPITLFMNGPSLSMLPTSILNYLENNYDPTVSAVSVILMIITGALMMIAEKYLGLNKLT</sequence>
<feature type="transmembrane region" description="Helical" evidence="8">
    <location>
        <begin position="189"/>
        <end position="210"/>
    </location>
</feature>
<dbReference type="PANTHER" id="PTHR43357">
    <property type="entry name" value="INNER MEMBRANE ABC TRANSPORTER PERMEASE PROTEIN YDCV"/>
    <property type="match status" value="1"/>
</dbReference>
<comment type="similarity">
    <text evidence="8">Belongs to the binding-protein-dependent transport system permease family.</text>
</comment>
<evidence type="ECO:0000313" key="12">
    <source>
        <dbReference type="Proteomes" id="UP000371423"/>
    </source>
</evidence>
<dbReference type="Proteomes" id="UP000414364">
    <property type="component" value="Unassembled WGS sequence"/>
</dbReference>
<dbReference type="EMBL" id="VDFP01000021">
    <property type="protein sequence ID" value="MQS76624.1"/>
    <property type="molecule type" value="Genomic_DNA"/>
</dbReference>
<evidence type="ECO:0000256" key="7">
    <source>
        <dbReference type="ARBA" id="ARBA00023136"/>
    </source>
</evidence>
<keyword evidence="12" id="KW-1185">Reference proteome</keyword>
<dbReference type="GO" id="GO:0055085">
    <property type="term" value="P:transmembrane transport"/>
    <property type="evidence" value="ECO:0007669"/>
    <property type="project" value="InterPro"/>
</dbReference>
<feature type="transmembrane region" description="Helical" evidence="8">
    <location>
        <begin position="102"/>
        <end position="123"/>
    </location>
</feature>
<protein>
    <submittedName>
        <fullName evidence="11">ABC transporter permease</fullName>
    </submittedName>
</protein>
<evidence type="ECO:0000313" key="11">
    <source>
        <dbReference type="EMBL" id="MQS97688.1"/>
    </source>
</evidence>
<evidence type="ECO:0000259" key="9">
    <source>
        <dbReference type="PROSITE" id="PS50928"/>
    </source>
</evidence>
<keyword evidence="2 8" id="KW-0813">Transport</keyword>
<comment type="subcellular location">
    <subcellularLocation>
        <location evidence="1">Cell inner membrane</location>
        <topology evidence="1">Multi-pass membrane protein</topology>
    </subcellularLocation>
    <subcellularLocation>
        <location evidence="8">Cell membrane</location>
        <topology evidence="8">Multi-pass membrane protein</topology>
    </subcellularLocation>
</comment>
<feature type="transmembrane region" description="Helical" evidence="8">
    <location>
        <begin position="68"/>
        <end position="90"/>
    </location>
</feature>
<dbReference type="GO" id="GO:0005886">
    <property type="term" value="C:plasma membrane"/>
    <property type="evidence" value="ECO:0007669"/>
    <property type="project" value="UniProtKB-SubCell"/>
</dbReference>
<evidence type="ECO:0000313" key="10">
    <source>
        <dbReference type="EMBL" id="MQS76624.1"/>
    </source>
</evidence>
<evidence type="ECO:0000256" key="6">
    <source>
        <dbReference type="ARBA" id="ARBA00022989"/>
    </source>
</evidence>
<dbReference type="PANTHER" id="PTHR43357:SF4">
    <property type="entry name" value="INNER MEMBRANE ABC TRANSPORTER PERMEASE PROTEIN YDCV"/>
    <property type="match status" value="1"/>
</dbReference>
<feature type="transmembrane region" description="Helical" evidence="8">
    <location>
        <begin position="12"/>
        <end position="34"/>
    </location>
</feature>
<feature type="transmembrane region" description="Helical" evidence="8">
    <location>
        <begin position="129"/>
        <end position="151"/>
    </location>
</feature>
<dbReference type="Gene3D" id="1.10.3720.10">
    <property type="entry name" value="MetI-like"/>
    <property type="match status" value="1"/>
</dbReference>
<evidence type="ECO:0000256" key="1">
    <source>
        <dbReference type="ARBA" id="ARBA00004429"/>
    </source>
</evidence>
<keyword evidence="3" id="KW-1003">Cell membrane</keyword>
<gene>
    <name evidence="11" type="ORF">FHL05_07270</name>
    <name evidence="10" type="ORF">FHL06_09580</name>
</gene>
<comment type="caution">
    <text evidence="11">The sequence shown here is derived from an EMBL/GenBank/DDBJ whole genome shotgun (WGS) entry which is preliminary data.</text>
</comment>
<keyword evidence="5 8" id="KW-0812">Transmembrane</keyword>
<organism evidence="11 12">
    <name type="scientific">Companilactobacillus halodurans</name>
    <dbReference type="NCBI Taxonomy" id="2584183"/>
    <lineage>
        <taxon>Bacteria</taxon>
        <taxon>Bacillati</taxon>
        <taxon>Bacillota</taxon>
        <taxon>Bacilli</taxon>
        <taxon>Lactobacillales</taxon>
        <taxon>Lactobacillaceae</taxon>
        <taxon>Companilactobacillus</taxon>
    </lineage>
</organism>
<accession>A0A5P0ZY20</accession>
<dbReference type="Pfam" id="PF00528">
    <property type="entry name" value="BPD_transp_1"/>
    <property type="match status" value="1"/>
</dbReference>